<dbReference type="PANTHER" id="PTHR43685">
    <property type="entry name" value="GLYCOSYLTRANSFERASE"/>
    <property type="match status" value="1"/>
</dbReference>
<organism evidence="2 3">
    <name type="scientific">Rhodococcoides corynebacterioides</name>
    <dbReference type="NCBI Taxonomy" id="53972"/>
    <lineage>
        <taxon>Bacteria</taxon>
        <taxon>Bacillati</taxon>
        <taxon>Actinomycetota</taxon>
        <taxon>Actinomycetes</taxon>
        <taxon>Mycobacteriales</taxon>
        <taxon>Nocardiaceae</taxon>
        <taxon>Rhodococcoides</taxon>
    </lineage>
</organism>
<dbReference type="InterPro" id="IPR001173">
    <property type="entry name" value="Glyco_trans_2-like"/>
</dbReference>
<proteinExistence type="predicted"/>
<evidence type="ECO:0000313" key="2">
    <source>
        <dbReference type="EMBL" id="MBM7416313.1"/>
    </source>
</evidence>
<dbReference type="EMBL" id="JAFBBK010000001">
    <property type="protein sequence ID" value="MBM7416313.1"/>
    <property type="molecule type" value="Genomic_DNA"/>
</dbReference>
<evidence type="ECO:0000313" key="3">
    <source>
        <dbReference type="Proteomes" id="UP000703038"/>
    </source>
</evidence>
<dbReference type="InterPro" id="IPR029044">
    <property type="entry name" value="Nucleotide-diphossugar_trans"/>
</dbReference>
<protein>
    <submittedName>
        <fullName evidence="2">Glycosyltransferase involved in cell wall biosynthesis</fullName>
    </submittedName>
</protein>
<evidence type="ECO:0000259" key="1">
    <source>
        <dbReference type="Pfam" id="PF00535"/>
    </source>
</evidence>
<keyword evidence="3" id="KW-1185">Reference proteome</keyword>
<dbReference type="Proteomes" id="UP000703038">
    <property type="component" value="Unassembled WGS sequence"/>
</dbReference>
<gene>
    <name evidence="2" type="ORF">JOE42_003046</name>
</gene>
<dbReference type="Pfam" id="PF00535">
    <property type="entry name" value="Glycos_transf_2"/>
    <property type="match status" value="1"/>
</dbReference>
<dbReference type="Gene3D" id="3.90.550.10">
    <property type="entry name" value="Spore Coat Polysaccharide Biosynthesis Protein SpsA, Chain A"/>
    <property type="match status" value="1"/>
</dbReference>
<accession>A0ABS2KWK2</accession>
<dbReference type="InterPro" id="IPR050834">
    <property type="entry name" value="Glycosyltransf_2"/>
</dbReference>
<name>A0ABS2KWK2_9NOCA</name>
<sequence length="277" mass="29812">MTAPLSVCIPAYEAARTLETTLASVLDQDEDMEVLVLDNASTDATGDIARSFHDERVRIVRNDRVLAIGDNWNAAVRASTGRLVKVVCADDVLRPGALAGQRAVLDDPGVAVVSSKFEVIDEQGSVKETGLGLPGLLGRRPGKDLAGIIVRRGPAEFGPTAATTFRRDLFDRVGGFRGDLVFPMDVDLFARMGAHGDFHGVSTVDAAWRDSTFNLCSRTSSYSKLSESVRLHHRLARELPALVSTGDVLAGDGRILGAVLTRLRARAGDVAHRVQRR</sequence>
<comment type="caution">
    <text evidence="2">The sequence shown here is derived from an EMBL/GenBank/DDBJ whole genome shotgun (WGS) entry which is preliminary data.</text>
</comment>
<reference evidence="2 3" key="1">
    <citation type="submission" date="2021-01" db="EMBL/GenBank/DDBJ databases">
        <title>Genomics of switchgrass bacterial isolates.</title>
        <authorList>
            <person name="Shade A."/>
        </authorList>
    </citation>
    <scope>NUCLEOTIDE SEQUENCE [LARGE SCALE GENOMIC DNA]</scope>
    <source>
        <strain evidence="2 3">PvP111</strain>
    </source>
</reference>
<feature type="domain" description="Glycosyltransferase 2-like" evidence="1">
    <location>
        <begin position="6"/>
        <end position="173"/>
    </location>
</feature>
<dbReference type="SUPFAM" id="SSF53448">
    <property type="entry name" value="Nucleotide-diphospho-sugar transferases"/>
    <property type="match status" value="1"/>
</dbReference>
<dbReference type="PANTHER" id="PTHR43685:SF2">
    <property type="entry name" value="GLYCOSYLTRANSFERASE 2-LIKE DOMAIN-CONTAINING PROTEIN"/>
    <property type="match status" value="1"/>
</dbReference>
<dbReference type="RefSeq" id="WP_204869145.1">
    <property type="nucleotide sequence ID" value="NZ_JAFBBK010000001.1"/>
</dbReference>